<proteinExistence type="predicted"/>
<reference evidence="2 3" key="1">
    <citation type="submission" date="2019-07" db="EMBL/GenBank/DDBJ databases">
        <title>Genomic Encyclopedia of Archaeal and Bacterial Type Strains, Phase II (KMG-II): from individual species to whole genera.</title>
        <authorList>
            <person name="Goeker M."/>
        </authorList>
    </citation>
    <scope>NUCLEOTIDE SEQUENCE [LARGE SCALE GENOMIC DNA]</scope>
    <source>
        <strain evidence="2 3">ATCC BAA-1139</strain>
    </source>
</reference>
<dbReference type="PANTHER" id="PTHR13016">
    <property type="entry name" value="AMMECR1 HOMOLOG"/>
    <property type="match status" value="1"/>
</dbReference>
<dbReference type="InterPro" id="IPR023473">
    <property type="entry name" value="AMMECR1"/>
</dbReference>
<keyword evidence="3" id="KW-1185">Reference proteome</keyword>
<dbReference type="Proteomes" id="UP000319449">
    <property type="component" value="Unassembled WGS sequence"/>
</dbReference>
<feature type="domain" description="AMMECR1" evidence="1">
    <location>
        <begin position="8"/>
        <end position="182"/>
    </location>
</feature>
<dbReference type="InterPro" id="IPR002733">
    <property type="entry name" value="AMMECR1_domain"/>
</dbReference>
<dbReference type="PANTHER" id="PTHR13016:SF0">
    <property type="entry name" value="AMME SYNDROME CANDIDATE GENE 1 PROTEIN"/>
    <property type="match status" value="1"/>
</dbReference>
<accession>A0A562V8W8</accession>
<protein>
    <recommendedName>
        <fullName evidence="1">AMMECR1 domain-containing protein</fullName>
    </recommendedName>
</protein>
<dbReference type="InterPro" id="IPR027485">
    <property type="entry name" value="AMMECR1_N"/>
</dbReference>
<dbReference type="InterPro" id="IPR027623">
    <property type="entry name" value="AmmeMemoSam_A"/>
</dbReference>
<dbReference type="PROSITE" id="PS51112">
    <property type="entry name" value="AMMECR1"/>
    <property type="match status" value="1"/>
</dbReference>
<comment type="caution">
    <text evidence="2">The sequence shown here is derived from an EMBL/GenBank/DDBJ whole genome shotgun (WGS) entry which is preliminary data.</text>
</comment>
<name>A0A562V8W8_9BACT</name>
<dbReference type="InterPro" id="IPR036071">
    <property type="entry name" value="AMMECR1_dom_sf"/>
</dbReference>
<dbReference type="Gene3D" id="3.30.1490.150">
    <property type="entry name" value="Hypothetical protein ph0010, domain 2"/>
    <property type="match status" value="1"/>
</dbReference>
<sequence length="182" mass="20363">MSDKLSRKDQQLLLAIARTTIDSYVTNKTVSALPEAYPALDEQRGCFVTIKKDGALRGCIGTFTSDKPLNRTVQEMAVSAATRDPRFYPMKQADLADYHLEISVLSPLKKIDSIDEIIVGTHGLYMEKNIARGVLLPQVATEFGWDRETFLRQTCLKAGLRPDEWQDGVTIYIFSADICSDN</sequence>
<dbReference type="Gene3D" id="3.30.700.20">
    <property type="entry name" value="Hypothetical protein ph0010, domain 1"/>
    <property type="match status" value="1"/>
</dbReference>
<organism evidence="2 3">
    <name type="scientific">Geobacter argillaceus</name>
    <dbReference type="NCBI Taxonomy" id="345631"/>
    <lineage>
        <taxon>Bacteria</taxon>
        <taxon>Pseudomonadati</taxon>
        <taxon>Thermodesulfobacteriota</taxon>
        <taxon>Desulfuromonadia</taxon>
        <taxon>Geobacterales</taxon>
        <taxon>Geobacteraceae</taxon>
        <taxon>Geobacter</taxon>
    </lineage>
</organism>
<dbReference type="AlphaFoldDB" id="A0A562V8W8"/>
<dbReference type="OrthoDB" id="9782820at2"/>
<evidence type="ECO:0000259" key="1">
    <source>
        <dbReference type="PROSITE" id="PS51112"/>
    </source>
</evidence>
<evidence type="ECO:0000313" key="3">
    <source>
        <dbReference type="Proteomes" id="UP000319449"/>
    </source>
</evidence>
<dbReference type="NCBIfam" id="TIGR04335">
    <property type="entry name" value="AmmeMemoSam_A"/>
    <property type="match status" value="1"/>
</dbReference>
<dbReference type="EMBL" id="VLLN01000028">
    <property type="protein sequence ID" value="TWJ14340.1"/>
    <property type="molecule type" value="Genomic_DNA"/>
</dbReference>
<gene>
    <name evidence="2" type="ORF">JN12_03426</name>
</gene>
<dbReference type="RefSeq" id="WP_145025011.1">
    <property type="nucleotide sequence ID" value="NZ_VLLN01000028.1"/>
</dbReference>
<dbReference type="Pfam" id="PF01871">
    <property type="entry name" value="AMMECR1"/>
    <property type="match status" value="1"/>
</dbReference>
<dbReference type="NCBIfam" id="TIGR00296">
    <property type="entry name" value="TIGR00296 family protein"/>
    <property type="match status" value="1"/>
</dbReference>
<evidence type="ECO:0000313" key="2">
    <source>
        <dbReference type="EMBL" id="TWJ14340.1"/>
    </source>
</evidence>
<dbReference type="SUPFAM" id="SSF143447">
    <property type="entry name" value="AMMECR1-like"/>
    <property type="match status" value="1"/>
</dbReference>